<feature type="region of interest" description="Disordered" evidence="1">
    <location>
        <begin position="1"/>
        <end position="36"/>
    </location>
</feature>
<evidence type="ECO:0000256" key="1">
    <source>
        <dbReference type="SAM" id="MobiDB-lite"/>
    </source>
</evidence>
<feature type="compositionally biased region" description="Acidic residues" evidence="1">
    <location>
        <begin position="22"/>
        <end position="32"/>
    </location>
</feature>
<dbReference type="Proteomes" id="UP000283841">
    <property type="component" value="Unassembled WGS sequence"/>
</dbReference>
<comment type="caution">
    <text evidence="2">The sequence shown here is derived from an EMBL/GenBank/DDBJ whole genome shotgun (WGS) entry which is preliminary data.</text>
</comment>
<protein>
    <submittedName>
        <fullName evidence="2">Uncharacterized protein</fullName>
    </submittedName>
</protein>
<evidence type="ECO:0000313" key="3">
    <source>
        <dbReference type="Proteomes" id="UP000283841"/>
    </source>
</evidence>
<sequence length="195" mass="22392">MMMPHSNAEQEESMLGLPTTDSDSDSEFDVEEDVHSDVDEEEIKKWLSTKYERGSKKPMKKPLTAPWDLPISDADVEKLKVGFKCRIMDDKWDMLIEDPDENGNISLHILRSWLQEPCYILHIVPKPSNDDFGSAKIQSITWEGNKAGLQCDAEQAKKETVILTRCHLHCEFEMLPDYPSSVFWDPSAYKKLDAE</sequence>
<gene>
    <name evidence="2" type="ORF">C8Q69DRAFT_459503</name>
</gene>
<name>A0A443I3H4_BYSSP</name>
<keyword evidence="3" id="KW-1185">Reference proteome</keyword>
<reference evidence="2 3" key="1">
    <citation type="journal article" date="2018" name="Front. Microbiol.">
        <title>Genomic and genetic insights into a cosmopolitan fungus, Paecilomyces variotii (Eurotiales).</title>
        <authorList>
            <person name="Urquhart A.S."/>
            <person name="Mondo S.J."/>
            <person name="Makela M.R."/>
            <person name="Hane J.K."/>
            <person name="Wiebenga A."/>
            <person name="He G."/>
            <person name="Mihaltcheva S."/>
            <person name="Pangilinan J."/>
            <person name="Lipzen A."/>
            <person name="Barry K."/>
            <person name="de Vries R.P."/>
            <person name="Grigoriev I.V."/>
            <person name="Idnurm A."/>
        </authorList>
    </citation>
    <scope>NUCLEOTIDE SEQUENCE [LARGE SCALE GENOMIC DNA]</scope>
    <source>
        <strain evidence="2 3">CBS 101075</strain>
    </source>
</reference>
<organism evidence="2 3">
    <name type="scientific">Byssochlamys spectabilis</name>
    <name type="common">Paecilomyces variotii</name>
    <dbReference type="NCBI Taxonomy" id="264951"/>
    <lineage>
        <taxon>Eukaryota</taxon>
        <taxon>Fungi</taxon>
        <taxon>Dikarya</taxon>
        <taxon>Ascomycota</taxon>
        <taxon>Pezizomycotina</taxon>
        <taxon>Eurotiomycetes</taxon>
        <taxon>Eurotiomycetidae</taxon>
        <taxon>Eurotiales</taxon>
        <taxon>Thermoascaceae</taxon>
        <taxon>Paecilomyces</taxon>
    </lineage>
</organism>
<dbReference type="EMBL" id="RCNU01000002">
    <property type="protein sequence ID" value="RWQ98612.1"/>
    <property type="molecule type" value="Genomic_DNA"/>
</dbReference>
<accession>A0A443I3H4</accession>
<evidence type="ECO:0000313" key="2">
    <source>
        <dbReference type="EMBL" id="RWQ98612.1"/>
    </source>
</evidence>
<dbReference type="AlphaFoldDB" id="A0A443I3H4"/>
<dbReference type="GeneID" id="39599361"/>
<dbReference type="STRING" id="264951.A0A443I3H4"/>
<dbReference type="VEuPathDB" id="FungiDB:C8Q69DRAFT_459503"/>
<proteinExistence type="predicted"/>
<dbReference type="RefSeq" id="XP_028488257.1">
    <property type="nucleotide sequence ID" value="XM_028630084.1"/>
</dbReference>